<gene>
    <name evidence="2" type="ORF">ENP34_07625</name>
</gene>
<organism evidence="2">
    <name type="scientific">Thermorudis peleae</name>
    <dbReference type="NCBI Taxonomy" id="1382356"/>
    <lineage>
        <taxon>Bacteria</taxon>
        <taxon>Pseudomonadati</taxon>
        <taxon>Thermomicrobiota</taxon>
        <taxon>Thermomicrobia</taxon>
        <taxon>Thermomicrobia incertae sedis</taxon>
        <taxon>Thermorudis</taxon>
    </lineage>
</organism>
<evidence type="ECO:0000259" key="1">
    <source>
        <dbReference type="Pfam" id="PF05239"/>
    </source>
</evidence>
<protein>
    <submittedName>
        <fullName evidence="2">DUF2171 domain-containing protein</fullName>
    </submittedName>
</protein>
<feature type="domain" description="PRC-barrel" evidence="1">
    <location>
        <begin position="161"/>
        <end position="213"/>
    </location>
</feature>
<dbReference type="AlphaFoldDB" id="A0A831TFX4"/>
<evidence type="ECO:0000313" key="2">
    <source>
        <dbReference type="EMBL" id="HEG91295.1"/>
    </source>
</evidence>
<name>A0A831TFX4_9BACT</name>
<dbReference type="InterPro" id="IPR027275">
    <property type="entry name" value="PRC-brl_dom"/>
</dbReference>
<sequence length="233" mass="25765">MQIELGKPVVSKDGERVGRVDRIALDYDTREVEQIIVHQGVLLTRDRIVDRDLIERVEDDGTVRLAITAEEVERLPEFVEAEFVRPTEEDLRSLPSVLPGVPGAAGPAILWAPPADRQPGVERPYQEFDPARGPLFGPAVAPDTPLEARSNLPEDTLLIGRGTDVLDREGEKLGRVEEVETNEDGEVVAFVVRAGLLLHHDIRVPIDWVSSVTSEEVHLRLSAQEIESQGQPS</sequence>
<dbReference type="Pfam" id="PF05239">
    <property type="entry name" value="PRC"/>
    <property type="match status" value="2"/>
</dbReference>
<feature type="domain" description="PRC-barrel" evidence="1">
    <location>
        <begin position="6"/>
        <end position="52"/>
    </location>
</feature>
<comment type="caution">
    <text evidence="2">The sequence shown here is derived from an EMBL/GenBank/DDBJ whole genome shotgun (WGS) entry which is preliminary data.</text>
</comment>
<dbReference type="Gene3D" id="2.30.30.240">
    <property type="entry name" value="PRC-barrel domain"/>
    <property type="match status" value="2"/>
</dbReference>
<accession>A0A831TFX4</accession>
<dbReference type="SUPFAM" id="SSF50346">
    <property type="entry name" value="PRC-barrel domain"/>
    <property type="match status" value="2"/>
</dbReference>
<reference evidence="2" key="1">
    <citation type="journal article" date="2020" name="mSystems">
        <title>Genome- and Community-Level Interaction Insights into Carbon Utilization and Element Cycling Functions of Hydrothermarchaeota in Hydrothermal Sediment.</title>
        <authorList>
            <person name="Zhou Z."/>
            <person name="Liu Y."/>
            <person name="Xu W."/>
            <person name="Pan J."/>
            <person name="Luo Z.H."/>
            <person name="Li M."/>
        </authorList>
    </citation>
    <scope>NUCLEOTIDE SEQUENCE [LARGE SCALE GENOMIC DNA]</scope>
    <source>
        <strain evidence="2">SpSt-210</strain>
    </source>
</reference>
<proteinExistence type="predicted"/>
<dbReference type="InterPro" id="IPR011033">
    <property type="entry name" value="PRC_barrel-like_sf"/>
</dbReference>
<dbReference type="EMBL" id="DSIY01000185">
    <property type="protein sequence ID" value="HEG91295.1"/>
    <property type="molecule type" value="Genomic_DNA"/>
</dbReference>